<keyword evidence="1" id="KW-0812">Transmembrane</keyword>
<evidence type="ECO:0000313" key="2">
    <source>
        <dbReference type="EMBL" id="XBY85913.1"/>
    </source>
</evidence>
<keyword evidence="1" id="KW-1133">Transmembrane helix</keyword>
<sequence>MKSYLFVKFSFLFLIFPFPVLKISFLALIIKMFTQIALILSLIILIFFIYKFAMFKPQVVLTPLEYFNSRKRKILEYLNNYKVKLNVSIPPLTCTDLDKNYNIEEFEVMKQTDPDKFKKYISCGYVHNVYLLTAFEEWINNSLTHSDVSFENFQYLCIRPPVDISTVDFKNFRNYIKSCIQTNKTNVTYW</sequence>
<proteinExistence type="predicted"/>
<dbReference type="EMBL" id="PP847201">
    <property type="protein sequence ID" value="XBY85913.1"/>
    <property type="molecule type" value="Genomic_DNA"/>
</dbReference>
<name>A0AAU7YF80_9VIRU</name>
<organism evidence="2">
    <name type="scientific">Iridovirus sp</name>
    <dbReference type="NCBI Taxonomy" id="135728"/>
    <lineage>
        <taxon>Viruses</taxon>
        <taxon>Varidnaviria</taxon>
        <taxon>Bamfordvirae</taxon>
        <taxon>Nucleocytoviricota</taxon>
        <taxon>Megaviricetes</taxon>
        <taxon>Pimascovirales</taxon>
        <taxon>Pimascovirales incertae sedis</taxon>
        <taxon>Iridoviridae</taxon>
        <taxon>Betairidovirinae</taxon>
        <taxon>Iridovirus</taxon>
    </lineage>
</organism>
<reference evidence="2" key="1">
    <citation type="submission" date="2024-05" db="EMBL/GenBank/DDBJ databases">
        <title>Complete genomes of an iridovirus, and two densoviruses identified in lab reared social spiders in California, USA.</title>
        <authorList>
            <person name="Millerwise S."/>
            <person name="Lund M.C."/>
            <person name="Schmidlin K."/>
            <person name="Kraberger S."/>
            <person name="Harrison J."/>
            <person name="Cease A."/>
            <person name="Pinter-Wollman N."/>
            <person name="Varsani A."/>
        </authorList>
    </citation>
    <scope>NUCLEOTIDE SEQUENCE</scope>
    <source>
        <strain evidence="2">SocP20</strain>
    </source>
</reference>
<keyword evidence="1" id="KW-0472">Membrane</keyword>
<feature type="transmembrane region" description="Helical" evidence="1">
    <location>
        <begin position="12"/>
        <end position="30"/>
    </location>
</feature>
<evidence type="ECO:0000256" key="1">
    <source>
        <dbReference type="SAM" id="Phobius"/>
    </source>
</evidence>
<accession>A0AAU7YF80</accession>
<feature type="transmembrane region" description="Helical" evidence="1">
    <location>
        <begin position="36"/>
        <end position="53"/>
    </location>
</feature>
<protein>
    <submittedName>
        <fullName evidence="2">Uncharacterized protein</fullName>
    </submittedName>
</protein>